<dbReference type="InterPro" id="IPR005249">
    <property type="entry name" value="YqeK"/>
</dbReference>
<keyword evidence="5" id="KW-0408">Iron</keyword>
<evidence type="ECO:0000259" key="7">
    <source>
        <dbReference type="SMART" id="SM00471"/>
    </source>
</evidence>
<dbReference type="GO" id="GO:0046872">
    <property type="term" value="F:metal ion binding"/>
    <property type="evidence" value="ECO:0007669"/>
    <property type="project" value="UniProtKB-KW"/>
</dbReference>
<accession>A0A2I1K1K9</accession>
<keyword evidence="2" id="KW-0479">Metal-binding</keyword>
<dbReference type="GO" id="GO:0008803">
    <property type="term" value="F:bis(5'-nucleosyl)-tetraphosphatase (symmetrical) activity"/>
    <property type="evidence" value="ECO:0007669"/>
    <property type="project" value="UniProtKB-EC"/>
</dbReference>
<keyword evidence="3" id="KW-0547">Nucleotide-binding</keyword>
<dbReference type="Proteomes" id="UP000234384">
    <property type="component" value="Unassembled WGS sequence"/>
</dbReference>
<feature type="domain" description="HD/PDEase" evidence="7">
    <location>
        <begin position="23"/>
        <end position="151"/>
    </location>
</feature>
<reference evidence="8 9" key="1">
    <citation type="submission" date="2017-12" db="EMBL/GenBank/DDBJ databases">
        <title>Phylogenetic diversity of female urinary microbiome.</title>
        <authorList>
            <person name="Thomas-White K."/>
            <person name="Wolfe A.J."/>
        </authorList>
    </citation>
    <scope>NUCLEOTIDE SEQUENCE [LARGE SCALE GENOMIC DNA]</scope>
    <source>
        <strain evidence="8 9">UMB0898</strain>
    </source>
</reference>
<dbReference type="CDD" id="cd00077">
    <property type="entry name" value="HDc"/>
    <property type="match status" value="1"/>
</dbReference>
<evidence type="ECO:0000256" key="5">
    <source>
        <dbReference type="ARBA" id="ARBA00023004"/>
    </source>
</evidence>
<evidence type="ECO:0000256" key="2">
    <source>
        <dbReference type="ARBA" id="ARBA00022723"/>
    </source>
</evidence>
<dbReference type="InterPro" id="IPR003607">
    <property type="entry name" value="HD/PDEase_dom"/>
</dbReference>
<dbReference type="EC" id="3.6.1.41" evidence="1"/>
<comment type="caution">
    <text evidence="8">The sequence shown here is derived from an EMBL/GenBank/DDBJ whole genome shotgun (WGS) entry which is preliminary data.</text>
</comment>
<dbReference type="InterPro" id="IPR006674">
    <property type="entry name" value="HD_domain"/>
</dbReference>
<evidence type="ECO:0000313" key="9">
    <source>
        <dbReference type="Proteomes" id="UP000234384"/>
    </source>
</evidence>
<comment type="catalytic activity">
    <reaction evidence="6">
        <text>P(1),P(4)-bis(5'-adenosyl) tetraphosphate + H2O = 2 ADP + 2 H(+)</text>
        <dbReference type="Rhea" id="RHEA:24252"/>
        <dbReference type="ChEBI" id="CHEBI:15377"/>
        <dbReference type="ChEBI" id="CHEBI:15378"/>
        <dbReference type="ChEBI" id="CHEBI:58141"/>
        <dbReference type="ChEBI" id="CHEBI:456216"/>
        <dbReference type="EC" id="3.6.1.41"/>
    </reaction>
</comment>
<dbReference type="Gene3D" id="1.10.3210.10">
    <property type="entry name" value="Hypothetical protein af1432"/>
    <property type="match status" value="1"/>
</dbReference>
<dbReference type="AlphaFoldDB" id="A0A2I1K1K9"/>
<protein>
    <recommendedName>
        <fullName evidence="1">bis(5'-nucleosyl)-tetraphosphatase (symmetrical)</fullName>
        <ecNumber evidence="1">3.6.1.41</ecNumber>
    </recommendedName>
</protein>
<organism evidence="8 9">
    <name type="scientific">Falseniella ignava</name>
    <dbReference type="NCBI Taxonomy" id="137730"/>
    <lineage>
        <taxon>Bacteria</taxon>
        <taxon>Bacillati</taxon>
        <taxon>Bacillota</taxon>
        <taxon>Bacilli</taxon>
        <taxon>Lactobacillales</taxon>
        <taxon>Aerococcaceae</taxon>
        <taxon>Falseniella</taxon>
    </lineage>
</organism>
<dbReference type="SUPFAM" id="SSF109604">
    <property type="entry name" value="HD-domain/PDEase-like"/>
    <property type="match status" value="1"/>
</dbReference>
<keyword evidence="4" id="KW-0378">Hydrolase</keyword>
<evidence type="ECO:0000256" key="6">
    <source>
        <dbReference type="ARBA" id="ARBA00049417"/>
    </source>
</evidence>
<sequence length="198" mass="22609">MRAWDTFISISRDELIDLLKDQLSAQRFEHVLSVESTALNLAKQIGFEEYNQVSICALLHDLCKEMPEQEMYQLAIQYQPALADYDGNGAIWHGAAAAQYAKNHLGVKDQEILQAVSDHTIGSVEMSCLSQLLFVADYIEPGRTFEEAKKAREVANHSLKMATRQIMQQTLLHLVKLEKNVYPPSVVIYNHWMEERND</sequence>
<dbReference type="SMART" id="SM00471">
    <property type="entry name" value="HDc"/>
    <property type="match status" value="1"/>
</dbReference>
<dbReference type="PANTHER" id="PTHR35795:SF1">
    <property type="entry name" value="BIS(5'-NUCLEOSYL)-TETRAPHOSPHATASE, SYMMETRICAL"/>
    <property type="match status" value="1"/>
</dbReference>
<dbReference type="EMBL" id="PKHE01000006">
    <property type="protein sequence ID" value="PKY89554.1"/>
    <property type="molecule type" value="Genomic_DNA"/>
</dbReference>
<dbReference type="InterPro" id="IPR051094">
    <property type="entry name" value="Diverse_Catalytic_Enzymes"/>
</dbReference>
<gene>
    <name evidence="8" type="ORF">CYJ57_03265</name>
</gene>
<dbReference type="PANTHER" id="PTHR35795">
    <property type="entry name" value="SLR1885 PROTEIN"/>
    <property type="match status" value="1"/>
</dbReference>
<evidence type="ECO:0000256" key="3">
    <source>
        <dbReference type="ARBA" id="ARBA00022741"/>
    </source>
</evidence>
<name>A0A2I1K1K9_9LACT</name>
<evidence type="ECO:0000256" key="1">
    <source>
        <dbReference type="ARBA" id="ARBA00012506"/>
    </source>
</evidence>
<dbReference type="GO" id="GO:0000166">
    <property type="term" value="F:nucleotide binding"/>
    <property type="evidence" value="ECO:0007669"/>
    <property type="project" value="UniProtKB-KW"/>
</dbReference>
<evidence type="ECO:0000313" key="8">
    <source>
        <dbReference type="EMBL" id="PKY89554.1"/>
    </source>
</evidence>
<dbReference type="Pfam" id="PF01966">
    <property type="entry name" value="HD"/>
    <property type="match status" value="1"/>
</dbReference>
<evidence type="ECO:0000256" key="4">
    <source>
        <dbReference type="ARBA" id="ARBA00022801"/>
    </source>
</evidence>
<proteinExistence type="predicted"/>
<dbReference type="OrthoDB" id="9782134at2"/>
<dbReference type="NCBIfam" id="TIGR00488">
    <property type="entry name" value="bis(5'-nucleosyl)-tetraphosphatase (symmetrical) YqeK"/>
    <property type="match status" value="1"/>
</dbReference>
<dbReference type="RefSeq" id="WP_006702146.1">
    <property type="nucleotide sequence ID" value="NZ_PKHE01000006.1"/>
</dbReference>